<comment type="caution">
    <text evidence="1">The sequence shown here is derived from an EMBL/GenBank/DDBJ whole genome shotgun (WGS) entry which is preliminary data.</text>
</comment>
<proteinExistence type="predicted"/>
<dbReference type="AlphaFoldDB" id="A0A5J4P3C9"/>
<accession>A0A5J4P3C9</accession>
<evidence type="ECO:0000313" key="2">
    <source>
        <dbReference type="Proteomes" id="UP000324629"/>
    </source>
</evidence>
<dbReference type="EMBL" id="QNGE01000044">
    <property type="protein sequence ID" value="KAA3682249.1"/>
    <property type="molecule type" value="Genomic_DNA"/>
</dbReference>
<dbReference type="Proteomes" id="UP000324629">
    <property type="component" value="Unassembled WGS sequence"/>
</dbReference>
<sequence>MSRDLKGLIRFAMENSDGTQEAKIDPENAKWLKKVLTDSSVDLVQQLKEDIEMLSHVLSSQEFAASDAHIILEDMLSLTEDIDLANDFLKMGGARIMTELLVNGPQDLKADAYQLLANVTQNNPKAQEICLGEKILEKLILQLHKESDRDCLKKLLLGISCLTRGYPPGVSAFQQADGFENVLDLLDHLVSQASRDEMMDVERVCAKGAFLIYCLLQEVLPSKIDERIEKSLASKLVKIAMLVSDAQEHLLASLILLLTDSSSIDMAIDVENIPEATLKRTRSLIGGELLTTFKTWLKLEDDKIALSTDPAQAELRSYLGVLRHLLNK</sequence>
<dbReference type="SUPFAM" id="SSF48371">
    <property type="entry name" value="ARM repeat"/>
    <property type="match status" value="1"/>
</dbReference>
<reference evidence="1 2" key="1">
    <citation type="journal article" date="2019" name="Gigascience">
        <title>Whole-genome sequence of the oriental lung fluke Paragonimus westermani.</title>
        <authorList>
            <person name="Oey H."/>
            <person name="Zakrzewski M."/>
            <person name="Narain K."/>
            <person name="Devi K.R."/>
            <person name="Agatsuma T."/>
            <person name="Nawaratna S."/>
            <person name="Gobert G.N."/>
            <person name="Jones M.K."/>
            <person name="Ragan M.A."/>
            <person name="McManus D.P."/>
            <person name="Krause L."/>
        </authorList>
    </citation>
    <scope>NUCLEOTIDE SEQUENCE [LARGE SCALE GENOMIC DNA]</scope>
    <source>
        <strain evidence="1 2">IND2009</strain>
    </source>
</reference>
<dbReference type="InterPro" id="IPR011989">
    <property type="entry name" value="ARM-like"/>
</dbReference>
<organism evidence="1 2">
    <name type="scientific">Paragonimus westermani</name>
    <dbReference type="NCBI Taxonomy" id="34504"/>
    <lineage>
        <taxon>Eukaryota</taxon>
        <taxon>Metazoa</taxon>
        <taxon>Spiralia</taxon>
        <taxon>Lophotrochozoa</taxon>
        <taxon>Platyhelminthes</taxon>
        <taxon>Trematoda</taxon>
        <taxon>Digenea</taxon>
        <taxon>Plagiorchiida</taxon>
        <taxon>Troglotremata</taxon>
        <taxon>Troglotrematidae</taxon>
        <taxon>Paragonimus</taxon>
    </lineage>
</organism>
<dbReference type="PANTHER" id="PTHR19316:SF18">
    <property type="entry name" value="HSP70-BINDING PROTEIN 1"/>
    <property type="match status" value="1"/>
</dbReference>
<name>A0A5J4P3C9_9TREM</name>
<dbReference type="InterPro" id="IPR050693">
    <property type="entry name" value="Hsp70_NEF-Inhibitors"/>
</dbReference>
<evidence type="ECO:0000313" key="1">
    <source>
        <dbReference type="EMBL" id="KAA3682249.1"/>
    </source>
</evidence>
<dbReference type="GO" id="GO:0005783">
    <property type="term" value="C:endoplasmic reticulum"/>
    <property type="evidence" value="ECO:0007669"/>
    <property type="project" value="TreeGrafter"/>
</dbReference>
<protein>
    <submittedName>
        <fullName evidence="1">Hsp70-interacting protein</fullName>
    </submittedName>
</protein>
<keyword evidence="2" id="KW-1185">Reference proteome</keyword>
<dbReference type="PANTHER" id="PTHR19316">
    <property type="entry name" value="PROTEIN FOLDING REGULATOR"/>
    <property type="match status" value="1"/>
</dbReference>
<dbReference type="Gene3D" id="1.25.10.10">
    <property type="entry name" value="Leucine-rich Repeat Variant"/>
    <property type="match status" value="1"/>
</dbReference>
<dbReference type="InterPro" id="IPR016024">
    <property type="entry name" value="ARM-type_fold"/>
</dbReference>
<gene>
    <name evidence="1" type="ORF">DEA37_0012107</name>
</gene>
<dbReference type="GO" id="GO:0000774">
    <property type="term" value="F:adenyl-nucleotide exchange factor activity"/>
    <property type="evidence" value="ECO:0007669"/>
    <property type="project" value="TreeGrafter"/>
</dbReference>